<feature type="transmembrane region" description="Helical" evidence="6">
    <location>
        <begin position="248"/>
        <end position="267"/>
    </location>
</feature>
<dbReference type="InterPro" id="IPR050638">
    <property type="entry name" value="AA-Vitamin_Transporters"/>
</dbReference>
<dbReference type="Pfam" id="PF00892">
    <property type="entry name" value="EamA"/>
    <property type="match status" value="2"/>
</dbReference>
<dbReference type="EMBL" id="CP096020">
    <property type="protein sequence ID" value="UPM44461.1"/>
    <property type="molecule type" value="Genomic_DNA"/>
</dbReference>
<feature type="transmembrane region" description="Helical" evidence="6">
    <location>
        <begin position="273"/>
        <end position="291"/>
    </location>
</feature>
<feature type="transmembrane region" description="Helical" evidence="6">
    <location>
        <begin position="217"/>
        <end position="236"/>
    </location>
</feature>
<dbReference type="Proteomes" id="UP000831768">
    <property type="component" value="Plasmid unnamed1"/>
</dbReference>
<geneLocation type="plasmid" evidence="8 9">
    <name>unnamed1</name>
</geneLocation>
<evidence type="ECO:0000256" key="3">
    <source>
        <dbReference type="ARBA" id="ARBA00022989"/>
    </source>
</evidence>
<feature type="transmembrane region" description="Helical" evidence="6">
    <location>
        <begin position="124"/>
        <end position="141"/>
    </location>
</feature>
<proteinExistence type="predicted"/>
<dbReference type="GO" id="GO:0016020">
    <property type="term" value="C:membrane"/>
    <property type="evidence" value="ECO:0007669"/>
    <property type="project" value="UniProtKB-SubCell"/>
</dbReference>
<dbReference type="InterPro" id="IPR000620">
    <property type="entry name" value="EamA_dom"/>
</dbReference>
<evidence type="ECO:0000313" key="9">
    <source>
        <dbReference type="Proteomes" id="UP000831768"/>
    </source>
</evidence>
<dbReference type="KEGG" id="haad:MW046_13530"/>
<dbReference type="SUPFAM" id="SSF103481">
    <property type="entry name" value="Multidrug resistance efflux transporter EmrE"/>
    <property type="match status" value="2"/>
</dbReference>
<dbReference type="GeneID" id="71929087"/>
<evidence type="ECO:0000313" key="8">
    <source>
        <dbReference type="EMBL" id="UPM44461.1"/>
    </source>
</evidence>
<dbReference type="PANTHER" id="PTHR32322:SF2">
    <property type="entry name" value="EAMA DOMAIN-CONTAINING PROTEIN"/>
    <property type="match status" value="1"/>
</dbReference>
<name>A0A8U0A5K2_9EURY</name>
<feature type="domain" description="EamA" evidence="7">
    <location>
        <begin position="157"/>
        <end position="289"/>
    </location>
</feature>
<evidence type="ECO:0000256" key="4">
    <source>
        <dbReference type="ARBA" id="ARBA00023136"/>
    </source>
</evidence>
<feature type="region of interest" description="Disordered" evidence="5">
    <location>
        <begin position="310"/>
        <end position="345"/>
    </location>
</feature>
<accession>A0A8U0A5K2</accession>
<organism evidence="8 9">
    <name type="scientific">Halocatena salina</name>
    <dbReference type="NCBI Taxonomy" id="2934340"/>
    <lineage>
        <taxon>Archaea</taxon>
        <taxon>Methanobacteriati</taxon>
        <taxon>Methanobacteriota</taxon>
        <taxon>Stenosarchaea group</taxon>
        <taxon>Halobacteria</taxon>
        <taxon>Halobacteriales</taxon>
        <taxon>Natronomonadaceae</taxon>
        <taxon>Halocatena</taxon>
    </lineage>
</organism>
<evidence type="ECO:0000259" key="7">
    <source>
        <dbReference type="Pfam" id="PF00892"/>
    </source>
</evidence>
<comment type="subcellular location">
    <subcellularLocation>
        <location evidence="1">Membrane</location>
        <topology evidence="1">Multi-pass membrane protein</topology>
    </subcellularLocation>
</comment>
<dbReference type="InterPro" id="IPR037185">
    <property type="entry name" value="EmrE-like"/>
</dbReference>
<evidence type="ECO:0000256" key="1">
    <source>
        <dbReference type="ARBA" id="ARBA00004141"/>
    </source>
</evidence>
<feature type="transmembrane region" description="Helical" evidence="6">
    <location>
        <begin position="153"/>
        <end position="175"/>
    </location>
</feature>
<keyword evidence="4 6" id="KW-0472">Membrane</keyword>
<keyword evidence="8" id="KW-0614">Plasmid</keyword>
<sequence length="345" mass="35129">MDRRTVVFFVVTSVAFGGTFVGAKAGLAHVPPLALLAFRFDVAAFVLGGYTVWRFSSTALRPQTRDDVIGILATGLVTIGATNALIFVGQQYVTSGVASIIASLNPILTPVFAAALVSDERLTRRGAVGMGLGLGGVALVVSPDPANLLGGSVLGKAVLLAAATTGALGSVLVRWTDGDLSSTVRTAWGLPLAAVFAHLLSAGTGESVANVTWTPTAVAAVTYLGVVAGGVAYVTYFDLIDTTGVIHANLVFYVVPVVASIGGWTLLGESISGSAIAGFLVIFGGFAVIGSETLDYPGLVRSTVDTEPHHVCRQGDSHGGPEYPAADSGTVADRHDEDATISGGD</sequence>
<feature type="transmembrane region" description="Helical" evidence="6">
    <location>
        <begin position="187"/>
        <end position="205"/>
    </location>
</feature>
<protein>
    <submittedName>
        <fullName evidence="8">DMT family transporter</fullName>
    </submittedName>
</protein>
<feature type="transmembrane region" description="Helical" evidence="6">
    <location>
        <begin position="33"/>
        <end position="56"/>
    </location>
</feature>
<keyword evidence="3 6" id="KW-1133">Transmembrane helix</keyword>
<evidence type="ECO:0000256" key="5">
    <source>
        <dbReference type="SAM" id="MobiDB-lite"/>
    </source>
</evidence>
<dbReference type="AlphaFoldDB" id="A0A8U0A5K2"/>
<feature type="transmembrane region" description="Helical" evidence="6">
    <location>
        <begin position="95"/>
        <end position="117"/>
    </location>
</feature>
<evidence type="ECO:0000256" key="2">
    <source>
        <dbReference type="ARBA" id="ARBA00022692"/>
    </source>
</evidence>
<feature type="transmembrane region" description="Helical" evidence="6">
    <location>
        <begin position="68"/>
        <end position="89"/>
    </location>
</feature>
<keyword evidence="2 6" id="KW-0812">Transmembrane</keyword>
<feature type="domain" description="EamA" evidence="7">
    <location>
        <begin position="5"/>
        <end position="141"/>
    </location>
</feature>
<evidence type="ECO:0000256" key="6">
    <source>
        <dbReference type="SAM" id="Phobius"/>
    </source>
</evidence>
<gene>
    <name evidence="8" type="ORF">MW046_13530</name>
</gene>
<dbReference type="PANTHER" id="PTHR32322">
    <property type="entry name" value="INNER MEMBRANE TRANSPORTER"/>
    <property type="match status" value="1"/>
</dbReference>
<dbReference type="RefSeq" id="WP_247995115.1">
    <property type="nucleotide sequence ID" value="NZ_CP096020.1"/>
</dbReference>
<keyword evidence="9" id="KW-1185">Reference proteome</keyword>
<reference evidence="8" key="1">
    <citation type="submission" date="2022-04" db="EMBL/GenBank/DDBJ databases">
        <title>Halocatena sp. nov., isolated from a salt lake.</title>
        <authorList>
            <person name="Cui H.-L."/>
        </authorList>
    </citation>
    <scope>NUCLEOTIDE SEQUENCE</scope>
    <source>
        <strain evidence="8">AD-1</strain>
        <plasmid evidence="8">unnamed1</plasmid>
    </source>
</reference>